<evidence type="ECO:0000259" key="8">
    <source>
        <dbReference type="Pfam" id="PF00171"/>
    </source>
</evidence>
<evidence type="ECO:0000256" key="5">
    <source>
        <dbReference type="ARBA" id="ARBA00023002"/>
    </source>
</evidence>
<dbReference type="Gene3D" id="3.40.605.10">
    <property type="entry name" value="Aldehyde Dehydrogenase, Chain A, domain 1"/>
    <property type="match status" value="1"/>
</dbReference>
<dbReference type="PANTHER" id="PTHR11063">
    <property type="entry name" value="GLUTAMATE SEMIALDEHYDE DEHYDROGENASE"/>
    <property type="match status" value="1"/>
</dbReference>
<dbReference type="CDD" id="cd07079">
    <property type="entry name" value="ALDH_F18-19_ProA-GPR"/>
    <property type="match status" value="1"/>
</dbReference>
<name>A0A9D1AN18_9FIRM</name>
<keyword evidence="7" id="KW-0963">Cytoplasm</keyword>
<dbReference type="InterPro" id="IPR015590">
    <property type="entry name" value="Aldehyde_DH_dom"/>
</dbReference>
<dbReference type="InterPro" id="IPR016162">
    <property type="entry name" value="Ald_DH_N"/>
</dbReference>
<keyword evidence="4 7" id="KW-0521">NADP</keyword>
<evidence type="ECO:0000256" key="6">
    <source>
        <dbReference type="ARBA" id="ARBA00049024"/>
    </source>
</evidence>
<dbReference type="PANTHER" id="PTHR11063:SF8">
    <property type="entry name" value="DELTA-1-PYRROLINE-5-CARBOXYLATE SYNTHASE"/>
    <property type="match status" value="1"/>
</dbReference>
<keyword evidence="2 7" id="KW-0028">Amino-acid biosynthesis</keyword>
<evidence type="ECO:0000256" key="1">
    <source>
        <dbReference type="ARBA" id="ARBA00004985"/>
    </source>
</evidence>
<dbReference type="AlphaFoldDB" id="A0A9D1AN18"/>
<comment type="subcellular location">
    <subcellularLocation>
        <location evidence="7">Cytoplasm</location>
    </subcellularLocation>
</comment>
<accession>A0A9D1AN18</accession>
<dbReference type="GO" id="GO:0055129">
    <property type="term" value="P:L-proline biosynthetic process"/>
    <property type="evidence" value="ECO:0007669"/>
    <property type="project" value="UniProtKB-UniRule"/>
</dbReference>
<dbReference type="Gene3D" id="3.40.309.10">
    <property type="entry name" value="Aldehyde Dehydrogenase, Chain A, domain 2"/>
    <property type="match status" value="1"/>
</dbReference>
<organism evidence="9 10">
    <name type="scientific">Candidatus Caccousia avicola</name>
    <dbReference type="NCBI Taxonomy" id="2840721"/>
    <lineage>
        <taxon>Bacteria</taxon>
        <taxon>Bacillati</taxon>
        <taxon>Bacillota</taxon>
        <taxon>Clostridia</taxon>
        <taxon>Eubacteriales</taxon>
        <taxon>Oscillospiraceae</taxon>
        <taxon>Oscillospiraceae incertae sedis</taxon>
        <taxon>Candidatus Caccousia</taxon>
    </lineage>
</organism>
<feature type="domain" description="Aldehyde dehydrogenase" evidence="8">
    <location>
        <begin position="70"/>
        <end position="278"/>
    </location>
</feature>
<evidence type="ECO:0000256" key="3">
    <source>
        <dbReference type="ARBA" id="ARBA00022650"/>
    </source>
</evidence>
<dbReference type="EC" id="1.2.1.41" evidence="7"/>
<dbReference type="InterPro" id="IPR016163">
    <property type="entry name" value="Ald_DH_C"/>
</dbReference>
<dbReference type="GO" id="GO:0005737">
    <property type="term" value="C:cytoplasm"/>
    <property type="evidence" value="ECO:0007669"/>
    <property type="project" value="UniProtKB-SubCell"/>
</dbReference>
<dbReference type="InterPro" id="IPR016161">
    <property type="entry name" value="Ald_DH/histidinol_DH"/>
</dbReference>
<dbReference type="PROSITE" id="PS01223">
    <property type="entry name" value="PROA"/>
    <property type="match status" value="1"/>
</dbReference>
<dbReference type="GO" id="GO:0004350">
    <property type="term" value="F:glutamate-5-semialdehyde dehydrogenase activity"/>
    <property type="evidence" value="ECO:0007669"/>
    <property type="project" value="UniProtKB-UniRule"/>
</dbReference>
<dbReference type="EMBL" id="DVGZ01000024">
    <property type="protein sequence ID" value="HIR46448.1"/>
    <property type="molecule type" value="Genomic_DNA"/>
</dbReference>
<gene>
    <name evidence="7" type="primary">proA</name>
    <name evidence="9" type="ORF">IAB89_02135</name>
</gene>
<dbReference type="FunFam" id="3.40.309.10:FF:000006">
    <property type="entry name" value="Gamma-glutamyl phosphate reductase"/>
    <property type="match status" value="1"/>
</dbReference>
<dbReference type="NCBIfam" id="NF001221">
    <property type="entry name" value="PRK00197.1"/>
    <property type="match status" value="1"/>
</dbReference>
<keyword evidence="3 7" id="KW-0641">Proline biosynthesis</keyword>
<evidence type="ECO:0000256" key="4">
    <source>
        <dbReference type="ARBA" id="ARBA00022857"/>
    </source>
</evidence>
<dbReference type="NCBIfam" id="TIGR00407">
    <property type="entry name" value="proA"/>
    <property type="match status" value="1"/>
</dbReference>
<evidence type="ECO:0000313" key="9">
    <source>
        <dbReference type="EMBL" id="HIR46448.1"/>
    </source>
</evidence>
<evidence type="ECO:0000256" key="7">
    <source>
        <dbReference type="HAMAP-Rule" id="MF_00412"/>
    </source>
</evidence>
<comment type="function">
    <text evidence="7">Catalyzes the NADPH-dependent reduction of L-glutamate 5-phosphate into L-glutamate 5-semialdehyde and phosphate. The product spontaneously undergoes cyclization to form 1-pyrroline-5-carboxylate.</text>
</comment>
<dbReference type="SUPFAM" id="SSF53720">
    <property type="entry name" value="ALDH-like"/>
    <property type="match status" value="1"/>
</dbReference>
<evidence type="ECO:0000313" key="10">
    <source>
        <dbReference type="Proteomes" id="UP000824242"/>
    </source>
</evidence>
<comment type="caution">
    <text evidence="9">The sequence shown here is derived from an EMBL/GenBank/DDBJ whole genome shotgun (WGS) entry which is preliminary data.</text>
</comment>
<dbReference type="InterPro" id="IPR012134">
    <property type="entry name" value="Glu-5-SA_DH"/>
</dbReference>
<dbReference type="HAMAP" id="MF_00412">
    <property type="entry name" value="ProA"/>
    <property type="match status" value="1"/>
</dbReference>
<dbReference type="Proteomes" id="UP000824242">
    <property type="component" value="Unassembled WGS sequence"/>
</dbReference>
<reference evidence="9" key="1">
    <citation type="submission" date="2020-10" db="EMBL/GenBank/DDBJ databases">
        <authorList>
            <person name="Gilroy R."/>
        </authorList>
    </citation>
    <scope>NUCLEOTIDE SEQUENCE</scope>
    <source>
        <strain evidence="9">ChiSxjej1B13-7958</strain>
    </source>
</reference>
<feature type="domain" description="Aldehyde dehydrogenase" evidence="8">
    <location>
        <begin position="318"/>
        <end position="380"/>
    </location>
</feature>
<reference evidence="9" key="2">
    <citation type="journal article" date="2021" name="PeerJ">
        <title>Extensive microbial diversity within the chicken gut microbiome revealed by metagenomics and culture.</title>
        <authorList>
            <person name="Gilroy R."/>
            <person name="Ravi A."/>
            <person name="Getino M."/>
            <person name="Pursley I."/>
            <person name="Horton D.L."/>
            <person name="Alikhan N.F."/>
            <person name="Baker D."/>
            <person name="Gharbi K."/>
            <person name="Hall N."/>
            <person name="Watson M."/>
            <person name="Adriaenssens E.M."/>
            <person name="Foster-Nyarko E."/>
            <person name="Jarju S."/>
            <person name="Secka A."/>
            <person name="Antonio M."/>
            <person name="Oren A."/>
            <person name="Chaudhuri R.R."/>
            <person name="La Ragione R."/>
            <person name="Hildebrand F."/>
            <person name="Pallen M.J."/>
        </authorList>
    </citation>
    <scope>NUCLEOTIDE SEQUENCE</scope>
    <source>
        <strain evidence="9">ChiSxjej1B13-7958</strain>
    </source>
</reference>
<dbReference type="GO" id="GO:0050661">
    <property type="term" value="F:NADP binding"/>
    <property type="evidence" value="ECO:0007669"/>
    <property type="project" value="InterPro"/>
</dbReference>
<dbReference type="PIRSF" id="PIRSF000151">
    <property type="entry name" value="GPR"/>
    <property type="match status" value="1"/>
</dbReference>
<dbReference type="InterPro" id="IPR020593">
    <property type="entry name" value="G-glutamylP_reductase_CS"/>
</dbReference>
<dbReference type="InterPro" id="IPR000965">
    <property type="entry name" value="GPR_dom"/>
</dbReference>
<comment type="catalytic activity">
    <reaction evidence="6 7">
        <text>L-glutamate 5-semialdehyde + phosphate + NADP(+) = L-glutamyl 5-phosphate + NADPH + H(+)</text>
        <dbReference type="Rhea" id="RHEA:19541"/>
        <dbReference type="ChEBI" id="CHEBI:15378"/>
        <dbReference type="ChEBI" id="CHEBI:43474"/>
        <dbReference type="ChEBI" id="CHEBI:57783"/>
        <dbReference type="ChEBI" id="CHEBI:58066"/>
        <dbReference type="ChEBI" id="CHEBI:58274"/>
        <dbReference type="ChEBI" id="CHEBI:58349"/>
        <dbReference type="EC" id="1.2.1.41"/>
    </reaction>
</comment>
<keyword evidence="5 7" id="KW-0560">Oxidoreductase</keyword>
<comment type="similarity">
    <text evidence="7">Belongs to the gamma-glutamyl phosphate reductase family.</text>
</comment>
<dbReference type="Pfam" id="PF00171">
    <property type="entry name" value="Aldedh"/>
    <property type="match status" value="2"/>
</dbReference>
<protein>
    <recommendedName>
        <fullName evidence="7">Gamma-glutamyl phosphate reductase</fullName>
        <shortName evidence="7">GPR</shortName>
        <ecNumber evidence="7">1.2.1.41</ecNumber>
    </recommendedName>
    <alternativeName>
        <fullName evidence="7">Glutamate-5-semialdehyde dehydrogenase</fullName>
    </alternativeName>
    <alternativeName>
        <fullName evidence="7">Glutamyl-gamma-semialdehyde dehydrogenase</fullName>
        <shortName evidence="7">GSA dehydrogenase</shortName>
    </alternativeName>
</protein>
<sequence length="417" mass="43964">MTELQSMGAKAKAAARFLACAGPLKDKALLAMAQALEDCAPAILAANREDVEAARANGMSESLLDRLSLNEARIASMASGVRQVAAQADPIGSVVSGGVRPNGMFIRRVRVPLGVVGMIYEARPNVTADAAALCLKAGNAVILRGGKEAIRSNCAILDCMAEAAHKVGLPEGSLQLVRDTSRESSRELMSLTGYLDVLIPRGGAGLIRSVVENSRVPVIETGVGNCHLYLDESADPQMAVDIAVNGKTQRPSVCNALEKLLVHEKAAPALLPLVGKALADRGVQLRACPQSLAILQENGIAAVPACGEDWDTEYLDLVMGVRVVRDFDEAVSHIAAHSSGHSECIITQNYANAKRFTEQIDAAAVYVNCSTRFTDGGEFGLGAEIGISTQKLHARGPMGVNELTSTKFIIEGDGQIR</sequence>
<evidence type="ECO:0000256" key="2">
    <source>
        <dbReference type="ARBA" id="ARBA00022605"/>
    </source>
</evidence>
<proteinExistence type="inferred from homology"/>
<comment type="pathway">
    <text evidence="1 7">Amino-acid biosynthesis; L-proline biosynthesis; L-glutamate 5-semialdehyde from L-glutamate: step 2/2.</text>
</comment>